<dbReference type="EMBL" id="KX832224">
    <property type="protein sequence ID" value="ARR28868.1"/>
    <property type="molecule type" value="Genomic_DNA"/>
</dbReference>
<evidence type="ECO:0000313" key="2">
    <source>
        <dbReference type="Proteomes" id="UP000203507"/>
    </source>
</evidence>
<evidence type="ECO:0000313" key="1">
    <source>
        <dbReference type="EMBL" id="ARR28868.1"/>
    </source>
</evidence>
<dbReference type="GeneID" id="32878202"/>
<reference evidence="1" key="1">
    <citation type="journal article" date="2017" name="Vet. Pathol.">
        <title>Ranid Herpesvirus 3 and Proliferative Dermatitis in Free-Ranging Wild Common Frogs (Rana Temporaria).</title>
        <authorList>
            <person name="Origgi F.C."/>
            <person name="Schmidt B.R."/>
            <person name="Lohmann P."/>
            <person name="Otten P."/>
            <person name="Akdesir E."/>
            <person name="Gaschen V."/>
            <person name="Aguilar-Bultet L."/>
            <person name="Wahli T."/>
            <person name="Sattler U."/>
            <person name="Stoffel M.H."/>
        </authorList>
    </citation>
    <scope>NUCLEOTIDE SEQUENCE [LARGE SCALE GENOMIC DNA]</scope>
    <source>
        <strain evidence="1">FO1_2015</strain>
    </source>
</reference>
<name>A0A1X9T589_9VIRU</name>
<dbReference type="OrthoDB" id="26786at10239"/>
<keyword evidence="2" id="KW-1185">Reference proteome</keyword>
<sequence>MLSPQFQDCVRTADVEKRILSTLRLRWDSWQAEKPSLIIPFRYKPLAHGPHELLLSILESALATPLSDLEECVSDGCSLLDYDQSYAGAMGNYWLGPVDKYINKMIKIITYITRFPYLPNHTLDLRVCFHCLVDNEGVKRLDGFVKGLLSNKCSHYFATVDSTSETKSCGTTLSHGVNFPTMKEDRCIANWQESGDTSSLTKRVDEDEERRKRLQIKDDVLTYKTEERSNIKELIKSVQRKTLALRLKRRRLTAVDVLHSLEAFLVWNEAPKYLHVHAFHRLHLLIKHNEIRNQNASLPFEIPPRVETTSNIQALLESADLKNAVSKITNAFYKFLLPPYFVYLPSTNTINPRYNVRGLYFALGVPLDRFMLFKAQLTVDLVDRCKGKPYIGGDDDLHRLFWTVTNLYAFFVKTGGQFLWGRFDDKKFDCALPRGFYHVGGNEWRAVWFKYETGSRVVYKVTSETLLEVLQIFTEK</sequence>
<dbReference type="KEGG" id="vg:32878202"/>
<proteinExistence type="predicted"/>
<accession>A0A1X9T589</accession>
<dbReference type="Proteomes" id="UP000203507">
    <property type="component" value="Segment"/>
</dbReference>
<protein>
    <submittedName>
        <fullName evidence="1">Uncharacterized protein</fullName>
    </submittedName>
</protein>
<dbReference type="RefSeq" id="YP_009362377.1">
    <property type="nucleotide sequence ID" value="NC_034618.1"/>
</dbReference>
<organism evidence="1">
    <name type="scientific">Ranid herpesvirus 3</name>
    <dbReference type="NCBI Taxonomy" id="1987509"/>
    <lineage>
        <taxon>Viruses</taxon>
        <taxon>Duplodnaviria</taxon>
        <taxon>Heunggongvirae</taxon>
        <taxon>Peploviricota</taxon>
        <taxon>Herviviricetes</taxon>
        <taxon>Herpesvirales</taxon>
        <taxon>Alloherpesviridae</taxon>
        <taxon>Batravirus</taxon>
        <taxon>Batravirus ranidallo3</taxon>
    </lineage>
</organism>